<name>A0ABW8QA86_9FLAO</name>
<evidence type="ECO:0000313" key="2">
    <source>
        <dbReference type="Proteomes" id="UP001622370"/>
    </source>
</evidence>
<accession>A0ABW8QA86</accession>
<dbReference type="Proteomes" id="UP001622370">
    <property type="component" value="Unassembled WGS sequence"/>
</dbReference>
<dbReference type="EMBL" id="JBJGWJ010000003">
    <property type="protein sequence ID" value="MFK8293276.1"/>
    <property type="molecule type" value="Genomic_DNA"/>
</dbReference>
<sequence length="311" mass="36139">MKKLWETELKNSIDGGVSPTIDPFSTDEFYIADGWCSMYNSMRLRRISFISGKETANVLVRNMVKYIYFSVDGNFIFVVTNNKILKINRKNLKIEEKFDKNIPKYMDYFQSDEAGNLVMMNHVGKSVFVFNCMENKLVQKKVTKNDWCCNILKEDNNNYLIFSPKTGTVQRYSIAENKLETVLKTQVFAHGTRDKRGNFYFQLGKFKAGNLMCTDSLNPLSQIFIISAEKQQKTYDFEFIFKEIRLSSDEKSLFLIGDNKIWQFSLEKETIISEIIAPKGSSIIEFFEEKQFLLAIAHQSDNKKMIGVTIR</sequence>
<evidence type="ECO:0000313" key="1">
    <source>
        <dbReference type="EMBL" id="MFK8293276.1"/>
    </source>
</evidence>
<dbReference type="SUPFAM" id="SSF69322">
    <property type="entry name" value="Tricorn protease domain 2"/>
    <property type="match status" value="1"/>
</dbReference>
<dbReference type="RefSeq" id="WP_405254080.1">
    <property type="nucleotide sequence ID" value="NZ_JBJGWE010000003.1"/>
</dbReference>
<keyword evidence="2" id="KW-1185">Reference proteome</keyword>
<dbReference type="InterPro" id="IPR015943">
    <property type="entry name" value="WD40/YVTN_repeat-like_dom_sf"/>
</dbReference>
<dbReference type="Gene3D" id="2.130.10.10">
    <property type="entry name" value="YVTN repeat-like/Quinoprotein amine dehydrogenase"/>
    <property type="match status" value="1"/>
</dbReference>
<protein>
    <submittedName>
        <fullName evidence="1">Uncharacterized protein</fullName>
    </submittedName>
</protein>
<proteinExistence type="predicted"/>
<gene>
    <name evidence="1" type="ORF">ACI76L_05735</name>
</gene>
<organism evidence="1 2">
    <name type="scientific">Capnocytophaga stomatis</name>
    <dbReference type="NCBI Taxonomy" id="1848904"/>
    <lineage>
        <taxon>Bacteria</taxon>
        <taxon>Pseudomonadati</taxon>
        <taxon>Bacteroidota</taxon>
        <taxon>Flavobacteriia</taxon>
        <taxon>Flavobacteriales</taxon>
        <taxon>Flavobacteriaceae</taxon>
        <taxon>Capnocytophaga</taxon>
    </lineage>
</organism>
<comment type="caution">
    <text evidence="1">The sequence shown here is derived from an EMBL/GenBank/DDBJ whole genome shotgun (WGS) entry which is preliminary data.</text>
</comment>
<reference evidence="1 2" key="1">
    <citation type="journal article" date="2016" name="Sci. Rep.">
        <title>Whole genome sequencing identifies a novel species of the genus Capnocytophaga isolated from dog and cat bite wounds in humans.</title>
        <authorList>
            <person name="Zangenah S."/>
            <person name="Abbasi N."/>
            <person name="Andersson A.F."/>
            <person name="Bergman P."/>
        </authorList>
    </citation>
    <scope>NUCLEOTIDE SEQUENCE [LARGE SCALE GENOMIC DNA]</scope>
    <source>
        <strain evidence="1 2">W5</strain>
    </source>
</reference>